<organism evidence="2 3">
    <name type="scientific">Lophiostoma macrostomum CBS 122681</name>
    <dbReference type="NCBI Taxonomy" id="1314788"/>
    <lineage>
        <taxon>Eukaryota</taxon>
        <taxon>Fungi</taxon>
        <taxon>Dikarya</taxon>
        <taxon>Ascomycota</taxon>
        <taxon>Pezizomycotina</taxon>
        <taxon>Dothideomycetes</taxon>
        <taxon>Pleosporomycetidae</taxon>
        <taxon>Pleosporales</taxon>
        <taxon>Lophiostomataceae</taxon>
        <taxon>Lophiostoma</taxon>
    </lineage>
</organism>
<dbReference type="Proteomes" id="UP000799324">
    <property type="component" value="Unassembled WGS sequence"/>
</dbReference>
<evidence type="ECO:0008006" key="4">
    <source>
        <dbReference type="Google" id="ProtNLM"/>
    </source>
</evidence>
<name>A0A6A6T2K0_9PLEO</name>
<keyword evidence="3" id="KW-1185">Reference proteome</keyword>
<feature type="compositionally biased region" description="Basic and acidic residues" evidence="1">
    <location>
        <begin position="128"/>
        <end position="144"/>
    </location>
</feature>
<sequence length="247" mass="27444">MPIRNPFRRAGGADTLNENQRPAPEAGFENTAVAGAKPIAVRENPEYKLSEINDSGVYLPPSPTHEKPSFWHSKSNTSTTSSNHRSLLSENEPFSISRESFDSYRRSFDISARSPVPECIEGYPRPSLDARRSMDTRRSLDVRRSRAPPRSSFQERRRDGAEDSTAEEGFEDVGLNDEPKPAKKKGLFARFGTNDESEAGQDERPPSSHHHFNFTGRKRAQSGGQGSELKSMPKGTPKATEVAVEAR</sequence>
<evidence type="ECO:0000313" key="3">
    <source>
        <dbReference type="Proteomes" id="UP000799324"/>
    </source>
</evidence>
<dbReference type="EMBL" id="MU004373">
    <property type="protein sequence ID" value="KAF2653912.1"/>
    <property type="molecule type" value="Genomic_DNA"/>
</dbReference>
<protein>
    <recommendedName>
        <fullName evidence="4">Pal1-domain-containing protein</fullName>
    </recommendedName>
</protein>
<gene>
    <name evidence="2" type="ORF">K491DRAFT_705565</name>
</gene>
<feature type="compositionally biased region" description="Basic residues" evidence="1">
    <location>
        <begin position="207"/>
        <end position="220"/>
    </location>
</feature>
<dbReference type="OrthoDB" id="5397330at2759"/>
<proteinExistence type="predicted"/>
<feature type="region of interest" description="Disordered" evidence="1">
    <location>
        <begin position="113"/>
        <end position="247"/>
    </location>
</feature>
<feature type="compositionally biased region" description="Acidic residues" evidence="1">
    <location>
        <begin position="162"/>
        <end position="175"/>
    </location>
</feature>
<reference evidence="2" key="1">
    <citation type="journal article" date="2020" name="Stud. Mycol.">
        <title>101 Dothideomycetes genomes: a test case for predicting lifestyles and emergence of pathogens.</title>
        <authorList>
            <person name="Haridas S."/>
            <person name="Albert R."/>
            <person name="Binder M."/>
            <person name="Bloem J."/>
            <person name="Labutti K."/>
            <person name="Salamov A."/>
            <person name="Andreopoulos B."/>
            <person name="Baker S."/>
            <person name="Barry K."/>
            <person name="Bills G."/>
            <person name="Bluhm B."/>
            <person name="Cannon C."/>
            <person name="Castanera R."/>
            <person name="Culley D."/>
            <person name="Daum C."/>
            <person name="Ezra D."/>
            <person name="Gonzalez J."/>
            <person name="Henrissat B."/>
            <person name="Kuo A."/>
            <person name="Liang C."/>
            <person name="Lipzen A."/>
            <person name="Lutzoni F."/>
            <person name="Magnuson J."/>
            <person name="Mondo S."/>
            <person name="Nolan M."/>
            <person name="Ohm R."/>
            <person name="Pangilinan J."/>
            <person name="Park H.-J."/>
            <person name="Ramirez L."/>
            <person name="Alfaro M."/>
            <person name="Sun H."/>
            <person name="Tritt A."/>
            <person name="Yoshinaga Y."/>
            <person name="Zwiers L.-H."/>
            <person name="Turgeon B."/>
            <person name="Goodwin S."/>
            <person name="Spatafora J."/>
            <person name="Crous P."/>
            <person name="Grigoriev I."/>
        </authorList>
    </citation>
    <scope>NUCLEOTIDE SEQUENCE</scope>
    <source>
        <strain evidence="2">CBS 122681</strain>
    </source>
</reference>
<feature type="region of interest" description="Disordered" evidence="1">
    <location>
        <begin position="53"/>
        <end position="96"/>
    </location>
</feature>
<dbReference type="AlphaFoldDB" id="A0A6A6T2K0"/>
<evidence type="ECO:0000256" key="1">
    <source>
        <dbReference type="SAM" id="MobiDB-lite"/>
    </source>
</evidence>
<evidence type="ECO:0000313" key="2">
    <source>
        <dbReference type="EMBL" id="KAF2653912.1"/>
    </source>
</evidence>
<feature type="region of interest" description="Disordered" evidence="1">
    <location>
        <begin position="1"/>
        <end position="39"/>
    </location>
</feature>
<feature type="compositionally biased region" description="Low complexity" evidence="1">
    <location>
        <begin position="72"/>
        <end position="89"/>
    </location>
</feature>
<accession>A0A6A6T2K0</accession>